<dbReference type="SUPFAM" id="SSF160631">
    <property type="entry name" value="SMI1/KNR4-like"/>
    <property type="match status" value="1"/>
</dbReference>
<evidence type="ECO:0000313" key="2">
    <source>
        <dbReference type="Proteomes" id="UP000327044"/>
    </source>
</evidence>
<proteinExistence type="predicted"/>
<dbReference type="FunCoup" id="A0A5N4APF6">
    <property type="interactions" value="158"/>
</dbReference>
<dbReference type="Proteomes" id="UP000327044">
    <property type="component" value="Unassembled WGS sequence"/>
</dbReference>
<gene>
    <name evidence="1" type="ORF">PPYR_07112</name>
</gene>
<evidence type="ECO:0000313" key="1">
    <source>
        <dbReference type="EMBL" id="KAB0799232.1"/>
    </source>
</evidence>
<dbReference type="InterPro" id="IPR037883">
    <property type="entry name" value="Knr4/Smi1-like_sf"/>
</dbReference>
<evidence type="ECO:0008006" key="3">
    <source>
        <dbReference type="Google" id="ProtNLM"/>
    </source>
</evidence>
<keyword evidence="2" id="KW-1185">Reference proteome</keyword>
<dbReference type="EMBL" id="VVIM01000005">
    <property type="protein sequence ID" value="KAB0799232.1"/>
    <property type="molecule type" value="Genomic_DNA"/>
</dbReference>
<organism evidence="1 2">
    <name type="scientific">Photinus pyralis</name>
    <name type="common">Common eastern firefly</name>
    <name type="synonym">Lampyris pyralis</name>
    <dbReference type="NCBI Taxonomy" id="7054"/>
    <lineage>
        <taxon>Eukaryota</taxon>
        <taxon>Metazoa</taxon>
        <taxon>Ecdysozoa</taxon>
        <taxon>Arthropoda</taxon>
        <taxon>Hexapoda</taxon>
        <taxon>Insecta</taxon>
        <taxon>Pterygota</taxon>
        <taxon>Neoptera</taxon>
        <taxon>Endopterygota</taxon>
        <taxon>Coleoptera</taxon>
        <taxon>Polyphaga</taxon>
        <taxon>Elateriformia</taxon>
        <taxon>Elateroidea</taxon>
        <taxon>Lampyridae</taxon>
        <taxon>Lampyrinae</taxon>
        <taxon>Photinus</taxon>
    </lineage>
</organism>
<dbReference type="OrthoDB" id="10249691at2759"/>
<dbReference type="InterPro" id="IPR039231">
    <property type="entry name" value="TPGS2"/>
</dbReference>
<sequence length="300" mass="34356">MRCIIETITEFTYLENILMGLSDALKKKLGIHNLVLRKFPLASATDISAWEQRNGVQMPQDLHAFYSSSDGFNFEWTHTYDGDADNTVNGSIKINSLHDMVPIFGFQTSMEPGVRLNTERYEMKLSIESRLFILDTIPQRGHVVLVYLYPIYVPTIWLLTADMALYFLANDVATYLRMAISHLGISNWQFIYTPNGVPQWTENVIRQLAPHLLPLNKSIERVNREREIDKSDNCAEIPVNRLDPNLFESCPRISTVPIPILLPNARESEKCSPRKKALCKPLDQVCKPRTRMSCVKKSPK</sequence>
<dbReference type="InParanoid" id="A0A5N4APF6"/>
<dbReference type="AlphaFoldDB" id="A0A5N4APF6"/>
<comment type="caution">
    <text evidence="1">The sequence shown here is derived from an EMBL/GenBank/DDBJ whole genome shotgun (WGS) entry which is preliminary data.</text>
</comment>
<protein>
    <recommendedName>
        <fullName evidence="3">Knr4/Smi1-like domain-containing protein</fullName>
    </recommendedName>
</protein>
<dbReference type="PANTHER" id="PTHR31854:SF2">
    <property type="entry name" value="TUBULIN POLYGLUTAMYLASE COMPLEX SUBUNIT 2"/>
    <property type="match status" value="1"/>
</dbReference>
<dbReference type="PANTHER" id="PTHR31854">
    <property type="entry name" value="TUBULIN POLYGLUTAMYLASE COMPLEX SUBUNIT 2"/>
    <property type="match status" value="1"/>
</dbReference>
<reference evidence="1 2" key="1">
    <citation type="journal article" date="2018" name="Elife">
        <title>Firefly genomes illuminate parallel origins of bioluminescence in beetles.</title>
        <authorList>
            <person name="Fallon T.R."/>
            <person name="Lower S.E."/>
            <person name="Chang C.H."/>
            <person name="Bessho-Uehara M."/>
            <person name="Martin G.J."/>
            <person name="Bewick A.J."/>
            <person name="Behringer M."/>
            <person name="Debat H.J."/>
            <person name="Wong I."/>
            <person name="Day J.C."/>
            <person name="Suvorov A."/>
            <person name="Silva C.J."/>
            <person name="Stanger-Hall K.F."/>
            <person name="Hall D.W."/>
            <person name="Schmitz R.J."/>
            <person name="Nelson D.R."/>
            <person name="Lewis S.M."/>
            <person name="Shigenobu S."/>
            <person name="Bybee S.M."/>
            <person name="Larracuente A.M."/>
            <person name="Oba Y."/>
            <person name="Weng J.K."/>
        </authorList>
    </citation>
    <scope>NUCLEOTIDE SEQUENCE [LARGE SCALE GENOMIC DNA]</scope>
    <source>
        <strain evidence="1">1611_PpyrPB1</strain>
        <tissue evidence="1">Whole body</tissue>
    </source>
</reference>
<name>A0A5N4APF6_PHOPY</name>
<accession>A0A5N4APF6</accession>